<evidence type="ECO:0000313" key="3">
    <source>
        <dbReference type="EnsemblProtists" id="EKX51583"/>
    </source>
</evidence>
<keyword evidence="4" id="KW-1185">Reference proteome</keyword>
<dbReference type="RefSeq" id="XP_005838563.1">
    <property type="nucleotide sequence ID" value="XM_005838506.1"/>
</dbReference>
<proteinExistence type="predicted"/>
<accession>L1JU16</accession>
<dbReference type="PaxDb" id="55529-EKX51583"/>
<dbReference type="AlphaFoldDB" id="L1JU16"/>
<reference evidence="3" key="3">
    <citation type="submission" date="2016-03" db="UniProtKB">
        <authorList>
            <consortium name="EnsemblProtists"/>
        </authorList>
    </citation>
    <scope>IDENTIFICATION</scope>
</reference>
<evidence type="ECO:0000313" key="4">
    <source>
        <dbReference type="Proteomes" id="UP000011087"/>
    </source>
</evidence>
<feature type="compositionally biased region" description="Low complexity" evidence="1">
    <location>
        <begin position="93"/>
        <end position="103"/>
    </location>
</feature>
<gene>
    <name evidence="2" type="ORF">GUITHDRAFT_161565</name>
</gene>
<dbReference type="HOGENOM" id="CLU_1690052_0_0_1"/>
<feature type="region of interest" description="Disordered" evidence="1">
    <location>
        <begin position="1"/>
        <end position="42"/>
    </location>
</feature>
<reference evidence="2 4" key="1">
    <citation type="journal article" date="2012" name="Nature">
        <title>Algal genomes reveal evolutionary mosaicism and the fate of nucleomorphs.</title>
        <authorList>
            <consortium name="DOE Joint Genome Institute"/>
            <person name="Curtis B.A."/>
            <person name="Tanifuji G."/>
            <person name="Burki F."/>
            <person name="Gruber A."/>
            <person name="Irimia M."/>
            <person name="Maruyama S."/>
            <person name="Arias M.C."/>
            <person name="Ball S.G."/>
            <person name="Gile G.H."/>
            <person name="Hirakawa Y."/>
            <person name="Hopkins J.F."/>
            <person name="Kuo A."/>
            <person name="Rensing S.A."/>
            <person name="Schmutz J."/>
            <person name="Symeonidi A."/>
            <person name="Elias M."/>
            <person name="Eveleigh R.J."/>
            <person name="Herman E.K."/>
            <person name="Klute M.J."/>
            <person name="Nakayama T."/>
            <person name="Obornik M."/>
            <person name="Reyes-Prieto A."/>
            <person name="Armbrust E.V."/>
            <person name="Aves S.J."/>
            <person name="Beiko R.G."/>
            <person name="Coutinho P."/>
            <person name="Dacks J.B."/>
            <person name="Durnford D.G."/>
            <person name="Fast N.M."/>
            <person name="Green B.R."/>
            <person name="Grisdale C.J."/>
            <person name="Hempel F."/>
            <person name="Henrissat B."/>
            <person name="Hoppner M.P."/>
            <person name="Ishida K."/>
            <person name="Kim E."/>
            <person name="Koreny L."/>
            <person name="Kroth P.G."/>
            <person name="Liu Y."/>
            <person name="Malik S.B."/>
            <person name="Maier U.G."/>
            <person name="McRose D."/>
            <person name="Mock T."/>
            <person name="Neilson J.A."/>
            <person name="Onodera N.T."/>
            <person name="Poole A.M."/>
            <person name="Pritham E.J."/>
            <person name="Richards T.A."/>
            <person name="Rocap G."/>
            <person name="Roy S.W."/>
            <person name="Sarai C."/>
            <person name="Schaack S."/>
            <person name="Shirato S."/>
            <person name="Slamovits C.H."/>
            <person name="Spencer D.F."/>
            <person name="Suzuki S."/>
            <person name="Worden A.Z."/>
            <person name="Zauner S."/>
            <person name="Barry K."/>
            <person name="Bell C."/>
            <person name="Bharti A.K."/>
            <person name="Crow J.A."/>
            <person name="Grimwood J."/>
            <person name="Kramer R."/>
            <person name="Lindquist E."/>
            <person name="Lucas S."/>
            <person name="Salamov A."/>
            <person name="McFadden G.I."/>
            <person name="Lane C.E."/>
            <person name="Keeling P.J."/>
            <person name="Gray M.W."/>
            <person name="Grigoriev I.V."/>
            <person name="Archibald J.M."/>
        </authorList>
    </citation>
    <scope>NUCLEOTIDE SEQUENCE</scope>
    <source>
        <strain evidence="2 4">CCMP2712</strain>
    </source>
</reference>
<dbReference type="EnsemblProtists" id="EKX51583">
    <property type="protein sequence ID" value="EKX51583"/>
    <property type="gene ID" value="GUITHDRAFT_161565"/>
</dbReference>
<dbReference type="GeneID" id="17308267"/>
<dbReference type="EMBL" id="JH992975">
    <property type="protein sequence ID" value="EKX51583.1"/>
    <property type="molecule type" value="Genomic_DNA"/>
</dbReference>
<evidence type="ECO:0000313" key="2">
    <source>
        <dbReference type="EMBL" id="EKX51583.1"/>
    </source>
</evidence>
<feature type="region of interest" description="Disordered" evidence="1">
    <location>
        <begin position="85"/>
        <end position="156"/>
    </location>
</feature>
<protein>
    <submittedName>
        <fullName evidence="2 3">Uncharacterized protein</fullName>
    </submittedName>
</protein>
<organism evidence="2">
    <name type="scientific">Guillardia theta (strain CCMP2712)</name>
    <name type="common">Cryptophyte</name>
    <dbReference type="NCBI Taxonomy" id="905079"/>
    <lineage>
        <taxon>Eukaryota</taxon>
        <taxon>Cryptophyceae</taxon>
        <taxon>Pyrenomonadales</taxon>
        <taxon>Geminigeraceae</taxon>
        <taxon>Guillardia</taxon>
    </lineage>
</organism>
<sequence>MYNPRHIRVSVVPVRSGMQEGTPHAGTSERNDVNVAPENKQKRKVFHLDRLQEAYVARCQKERNPNTSPLEEDIGEDLLYQNILRAKQRKSSRSSSLHSNPGSAEGERWAGEGGEEGEGEKEEEEEKVEGEKEERQEDGEECGSNTSVEVRIGEGT</sequence>
<dbReference type="Proteomes" id="UP000011087">
    <property type="component" value="Unassembled WGS sequence"/>
</dbReference>
<reference evidence="4" key="2">
    <citation type="submission" date="2012-11" db="EMBL/GenBank/DDBJ databases">
        <authorList>
            <person name="Kuo A."/>
            <person name="Curtis B.A."/>
            <person name="Tanifuji G."/>
            <person name="Burki F."/>
            <person name="Gruber A."/>
            <person name="Irimia M."/>
            <person name="Maruyama S."/>
            <person name="Arias M.C."/>
            <person name="Ball S.G."/>
            <person name="Gile G.H."/>
            <person name="Hirakawa Y."/>
            <person name="Hopkins J.F."/>
            <person name="Rensing S.A."/>
            <person name="Schmutz J."/>
            <person name="Symeonidi A."/>
            <person name="Elias M."/>
            <person name="Eveleigh R.J."/>
            <person name="Herman E.K."/>
            <person name="Klute M.J."/>
            <person name="Nakayama T."/>
            <person name="Obornik M."/>
            <person name="Reyes-Prieto A."/>
            <person name="Armbrust E.V."/>
            <person name="Aves S.J."/>
            <person name="Beiko R.G."/>
            <person name="Coutinho P."/>
            <person name="Dacks J.B."/>
            <person name="Durnford D.G."/>
            <person name="Fast N.M."/>
            <person name="Green B.R."/>
            <person name="Grisdale C."/>
            <person name="Hempe F."/>
            <person name="Henrissat B."/>
            <person name="Hoppner M.P."/>
            <person name="Ishida K.-I."/>
            <person name="Kim E."/>
            <person name="Koreny L."/>
            <person name="Kroth P.G."/>
            <person name="Liu Y."/>
            <person name="Malik S.-B."/>
            <person name="Maier U.G."/>
            <person name="McRose D."/>
            <person name="Mock T."/>
            <person name="Neilson J.A."/>
            <person name="Onodera N.T."/>
            <person name="Poole A.M."/>
            <person name="Pritham E.J."/>
            <person name="Richards T.A."/>
            <person name="Rocap G."/>
            <person name="Roy S.W."/>
            <person name="Sarai C."/>
            <person name="Schaack S."/>
            <person name="Shirato S."/>
            <person name="Slamovits C.H."/>
            <person name="Spencer D.F."/>
            <person name="Suzuki S."/>
            <person name="Worden A.Z."/>
            <person name="Zauner S."/>
            <person name="Barry K."/>
            <person name="Bell C."/>
            <person name="Bharti A.K."/>
            <person name="Crow J.A."/>
            <person name="Grimwood J."/>
            <person name="Kramer R."/>
            <person name="Lindquist E."/>
            <person name="Lucas S."/>
            <person name="Salamov A."/>
            <person name="McFadden G.I."/>
            <person name="Lane C.E."/>
            <person name="Keeling P.J."/>
            <person name="Gray M.W."/>
            <person name="Grigoriev I.V."/>
            <person name="Archibald J.M."/>
        </authorList>
    </citation>
    <scope>NUCLEOTIDE SEQUENCE</scope>
    <source>
        <strain evidence="4">CCMP2712</strain>
    </source>
</reference>
<dbReference type="KEGG" id="gtt:GUITHDRAFT_161565"/>
<evidence type="ECO:0000256" key="1">
    <source>
        <dbReference type="SAM" id="MobiDB-lite"/>
    </source>
</evidence>
<name>L1JU16_GUITC</name>
<feature type="compositionally biased region" description="Acidic residues" evidence="1">
    <location>
        <begin position="113"/>
        <end position="128"/>
    </location>
</feature>